<evidence type="ECO:0000313" key="2">
    <source>
        <dbReference type="EMBL" id="AFD27298.1"/>
    </source>
</evidence>
<name>H8H1A1_DEIGI</name>
<dbReference type="KEGG" id="dgo:DGo_PB0029"/>
<proteinExistence type="predicted"/>
<organism evidence="2 3">
    <name type="scientific">Deinococcus gobiensis (strain DSM 21396 / JCM 16679 / CGMCC 1.7299 / I-0)</name>
    <dbReference type="NCBI Taxonomy" id="745776"/>
    <lineage>
        <taxon>Bacteria</taxon>
        <taxon>Thermotogati</taxon>
        <taxon>Deinococcota</taxon>
        <taxon>Deinococci</taxon>
        <taxon>Deinococcales</taxon>
        <taxon>Deinococcaceae</taxon>
        <taxon>Deinococcus</taxon>
    </lineage>
</organism>
<accession>H8H1A1</accession>
<evidence type="ECO:0000256" key="1">
    <source>
        <dbReference type="SAM" id="MobiDB-lite"/>
    </source>
</evidence>
<geneLocation type="plasmid" evidence="2 3">
    <name>P2</name>
</geneLocation>
<reference evidence="2 3" key="1">
    <citation type="journal article" date="2012" name="PLoS ONE">
        <title>Genome sequence and transcriptome analysis of the radioresistant bacterium Deinococcus gobiensis: insights into the extreme environmental adaptations.</title>
        <authorList>
            <person name="Yuan M."/>
            <person name="Chen M."/>
            <person name="Zhang W."/>
            <person name="Lu W."/>
            <person name="Wang J."/>
            <person name="Yang M."/>
            <person name="Zhao P."/>
            <person name="Tang R."/>
            <person name="Li X."/>
            <person name="Hao Y."/>
            <person name="Zhou Z."/>
            <person name="Zhan Y."/>
            <person name="Yu H."/>
            <person name="Teng C."/>
            <person name="Yan Y."/>
            <person name="Ping S."/>
            <person name="Wang Y."/>
            <person name="Lin M."/>
        </authorList>
    </citation>
    <scope>NUCLEOTIDE SEQUENCE [LARGE SCALE GENOMIC DNA]</scope>
    <source>
        <strain evidence="3">DSM 21396 / JCM 16679 / CGMCC 1.7299 / I-0</strain>
        <plasmid evidence="2">P2</plasmid>
    </source>
</reference>
<keyword evidence="2" id="KW-0614">Plasmid</keyword>
<feature type="region of interest" description="Disordered" evidence="1">
    <location>
        <begin position="61"/>
        <end position="90"/>
    </location>
</feature>
<evidence type="ECO:0000313" key="3">
    <source>
        <dbReference type="Proteomes" id="UP000007575"/>
    </source>
</evidence>
<dbReference type="Proteomes" id="UP000007575">
    <property type="component" value="Plasmid P2"/>
</dbReference>
<dbReference type="HOGENOM" id="CLU_2435924_0_0_0"/>
<keyword evidence="3" id="KW-1185">Reference proteome</keyword>
<dbReference type="AlphaFoldDB" id="H8H1A1"/>
<sequence>MRMTIINPTSRFSALLHAIGADLTTLAQQLDAGEITQAHVEDHLRAYSDQMDEIELRAEEPDTLPTPEEMRQQVTREAQGYATARARDED</sequence>
<gene>
    <name evidence="2" type="ordered locus">DGo_PB0029</name>
</gene>
<dbReference type="EMBL" id="CP002193">
    <property type="protein sequence ID" value="AFD27298.1"/>
    <property type="molecule type" value="Genomic_DNA"/>
</dbReference>
<dbReference type="PATRIC" id="fig|745776.4.peg.3444"/>
<protein>
    <submittedName>
        <fullName evidence="2">Uncharacterized protein</fullName>
    </submittedName>
</protein>